<comment type="caution">
    <text evidence="2">The sequence shown here is derived from an EMBL/GenBank/DDBJ whole genome shotgun (WGS) entry which is preliminary data.</text>
</comment>
<gene>
    <name evidence="2" type="ORF">WA1_40935</name>
</gene>
<evidence type="ECO:0000256" key="1">
    <source>
        <dbReference type="SAM" id="MobiDB-lite"/>
    </source>
</evidence>
<feature type="compositionally biased region" description="Polar residues" evidence="1">
    <location>
        <begin position="21"/>
        <end position="30"/>
    </location>
</feature>
<dbReference type="AlphaFoldDB" id="A0A139WUJ2"/>
<organism evidence="2 3">
    <name type="scientific">Scytonema hofmannii PCC 7110</name>
    <dbReference type="NCBI Taxonomy" id="128403"/>
    <lineage>
        <taxon>Bacteria</taxon>
        <taxon>Bacillati</taxon>
        <taxon>Cyanobacteriota</taxon>
        <taxon>Cyanophyceae</taxon>
        <taxon>Nostocales</taxon>
        <taxon>Scytonemataceae</taxon>
        <taxon>Scytonema</taxon>
    </lineage>
</organism>
<evidence type="ECO:0000313" key="3">
    <source>
        <dbReference type="Proteomes" id="UP000076925"/>
    </source>
</evidence>
<dbReference type="Proteomes" id="UP000076925">
    <property type="component" value="Unassembled WGS sequence"/>
</dbReference>
<accession>A0A139WUJ2</accession>
<evidence type="ECO:0000313" key="2">
    <source>
        <dbReference type="EMBL" id="KYC36108.1"/>
    </source>
</evidence>
<keyword evidence="3" id="KW-1185">Reference proteome</keyword>
<dbReference type="OrthoDB" id="427816at2"/>
<name>A0A139WUJ2_9CYAN</name>
<sequence length="137" mass="14766">MVKQSVQNIHRTKQKGETIVEDNSQGQSVNAEPVEKNGDKPVQLESPGTLEVRNTLAISGIRPISASNLQVVETRNVMGVRPIGAHTFEIVDTLNLSGVRPIGSSELVVSQTYSVMGNRPVAPNEVGETETLMGFLD</sequence>
<protein>
    <submittedName>
        <fullName evidence="2">Uncharacterized protein</fullName>
    </submittedName>
</protein>
<proteinExistence type="predicted"/>
<feature type="region of interest" description="Disordered" evidence="1">
    <location>
        <begin position="1"/>
        <end position="45"/>
    </location>
</feature>
<reference evidence="2 3" key="1">
    <citation type="journal article" date="2013" name="Genome Biol. Evol.">
        <title>Genomes of Stigonematalean cyanobacteria (subsection V) and the evolution of oxygenic photosynthesis from prokaryotes to plastids.</title>
        <authorList>
            <person name="Dagan T."/>
            <person name="Roettger M."/>
            <person name="Stucken K."/>
            <person name="Landan G."/>
            <person name="Koch R."/>
            <person name="Major P."/>
            <person name="Gould S.B."/>
            <person name="Goremykin V.V."/>
            <person name="Rippka R."/>
            <person name="Tandeau de Marsac N."/>
            <person name="Gugger M."/>
            <person name="Lockhart P.J."/>
            <person name="Allen J.F."/>
            <person name="Brune I."/>
            <person name="Maus I."/>
            <person name="Puhler A."/>
            <person name="Martin W.F."/>
        </authorList>
    </citation>
    <scope>NUCLEOTIDE SEQUENCE [LARGE SCALE GENOMIC DNA]</scope>
    <source>
        <strain evidence="2 3">PCC 7110</strain>
    </source>
</reference>
<dbReference type="EMBL" id="ANNX02000047">
    <property type="protein sequence ID" value="KYC36108.1"/>
    <property type="molecule type" value="Genomic_DNA"/>
</dbReference>
<dbReference type="STRING" id="128403.WA1_40935"/>